<accession>A0A4Y9SSR5</accession>
<evidence type="ECO:0000313" key="2">
    <source>
        <dbReference type="EMBL" id="TFW28379.1"/>
    </source>
</evidence>
<dbReference type="Proteomes" id="UP000297258">
    <property type="component" value="Unassembled WGS sequence"/>
</dbReference>
<feature type="chain" id="PRO_5021496984" description="Lipoprotein" evidence="1">
    <location>
        <begin position="21"/>
        <end position="146"/>
    </location>
</feature>
<keyword evidence="1" id="KW-0732">Signal</keyword>
<sequence length="146" mass="15280">MARFGTFLLAGLAAALGGCATLLDSSEQLVELHTILDNREVAGIGCVLANDAGRWFVVAPGRVTIVRSSTALTVDCARQGVGSSRELVDSRFSTGKLIGNLVVSGGLGYLVDWRTGAGFAYPATLTVIMKRPPAPEQVGALDNRVF</sequence>
<protein>
    <recommendedName>
        <fullName evidence="4">Lipoprotein</fullName>
    </recommendedName>
</protein>
<dbReference type="EMBL" id="SPUM01000139">
    <property type="protein sequence ID" value="TFW28379.1"/>
    <property type="molecule type" value="Genomic_DNA"/>
</dbReference>
<comment type="caution">
    <text evidence="2">The sequence shown here is derived from an EMBL/GenBank/DDBJ whole genome shotgun (WGS) entry which is preliminary data.</text>
</comment>
<proteinExistence type="predicted"/>
<dbReference type="RefSeq" id="WP_135191717.1">
    <property type="nucleotide sequence ID" value="NZ_SPUM01000139.1"/>
</dbReference>
<evidence type="ECO:0008006" key="4">
    <source>
        <dbReference type="Google" id="ProtNLM"/>
    </source>
</evidence>
<evidence type="ECO:0000256" key="1">
    <source>
        <dbReference type="SAM" id="SignalP"/>
    </source>
</evidence>
<name>A0A4Y9SSR5_9BURK</name>
<feature type="signal peptide" evidence="1">
    <location>
        <begin position="1"/>
        <end position="20"/>
    </location>
</feature>
<keyword evidence="3" id="KW-1185">Reference proteome</keyword>
<dbReference type="OrthoDB" id="8549440at2"/>
<organism evidence="2 3">
    <name type="scientific">Massilia horti</name>
    <dbReference type="NCBI Taxonomy" id="2562153"/>
    <lineage>
        <taxon>Bacteria</taxon>
        <taxon>Pseudomonadati</taxon>
        <taxon>Pseudomonadota</taxon>
        <taxon>Betaproteobacteria</taxon>
        <taxon>Burkholderiales</taxon>
        <taxon>Oxalobacteraceae</taxon>
        <taxon>Telluria group</taxon>
        <taxon>Massilia</taxon>
    </lineage>
</organism>
<dbReference type="AlphaFoldDB" id="A0A4Y9SSR5"/>
<evidence type="ECO:0000313" key="3">
    <source>
        <dbReference type="Proteomes" id="UP000297258"/>
    </source>
</evidence>
<reference evidence="2 3" key="1">
    <citation type="submission" date="2019-03" db="EMBL/GenBank/DDBJ databases">
        <title>Draft genome of Massilia hortus sp. nov., a novel bacterial species of the Oxalobacteraceae family.</title>
        <authorList>
            <person name="Peta V."/>
            <person name="Raths R."/>
            <person name="Bucking H."/>
        </authorList>
    </citation>
    <scope>NUCLEOTIDE SEQUENCE [LARGE SCALE GENOMIC DNA]</scope>
    <source>
        <strain evidence="2 3">ONC3</strain>
    </source>
</reference>
<dbReference type="PROSITE" id="PS51257">
    <property type="entry name" value="PROKAR_LIPOPROTEIN"/>
    <property type="match status" value="1"/>
</dbReference>
<gene>
    <name evidence="2" type="ORF">E4O92_21380</name>
</gene>